<dbReference type="InterPro" id="IPR025966">
    <property type="entry name" value="OppC_N"/>
</dbReference>
<protein>
    <submittedName>
        <fullName evidence="9">Peptide ABC transporter substrate-binding protein</fullName>
    </submittedName>
</protein>
<evidence type="ECO:0000313" key="9">
    <source>
        <dbReference type="EMBL" id="BBO92229.1"/>
    </source>
</evidence>
<gene>
    <name evidence="9" type="primary">oppC</name>
    <name evidence="9" type="ORF">DSCOOX_54090</name>
</gene>
<comment type="subcellular location">
    <subcellularLocation>
        <location evidence="1 7">Cell membrane</location>
        <topology evidence="1 7">Multi-pass membrane protein</topology>
    </subcellularLocation>
</comment>
<comment type="similarity">
    <text evidence="7">Belongs to the binding-protein-dependent transport system permease family.</text>
</comment>
<keyword evidence="2 7" id="KW-0813">Transport</keyword>
<evidence type="ECO:0000256" key="3">
    <source>
        <dbReference type="ARBA" id="ARBA00022475"/>
    </source>
</evidence>
<dbReference type="SUPFAM" id="SSF161098">
    <property type="entry name" value="MetI-like"/>
    <property type="match status" value="1"/>
</dbReference>
<dbReference type="EMBL" id="AP021879">
    <property type="protein sequence ID" value="BBO92229.1"/>
    <property type="molecule type" value="Genomic_DNA"/>
</dbReference>
<keyword evidence="5 7" id="KW-1133">Transmembrane helix</keyword>
<organism evidence="9 10">
    <name type="scientific">Desulfosarcina ovata subsp. ovata</name>
    <dbReference type="NCBI Taxonomy" id="2752305"/>
    <lineage>
        <taxon>Bacteria</taxon>
        <taxon>Pseudomonadati</taxon>
        <taxon>Thermodesulfobacteriota</taxon>
        <taxon>Desulfobacteria</taxon>
        <taxon>Desulfobacterales</taxon>
        <taxon>Desulfosarcinaceae</taxon>
        <taxon>Desulfosarcina</taxon>
    </lineage>
</organism>
<sequence>MTSVEPSESVAPPINPWLRRLKKMKSNKAGVAGIVIICILIGVAASADILAPYSYKQQNLTEMNRAPSMAHFMGTDEFGRDVFSRIIHGSRISVYVGVVSVGLSVLIGVIIGSLAGYYGGWLDQSLSIVTDLTWSLPEILVALLLVAIVGAGLECVIIAIALTYWAQYARLIRGQILMLKTEVYVEATRSLGATDFTILFRHLFPNAIAPVLVAATIGIGQAIVLEATLGFLGMGAQPPLPSWGAMMSNGTAYLFISPWVIVFPGLAMMVTVLGFNLFGDALVDILDIREDTNR</sequence>
<feature type="transmembrane region" description="Helical" evidence="7">
    <location>
        <begin position="139"/>
        <end position="165"/>
    </location>
</feature>
<evidence type="ECO:0000256" key="4">
    <source>
        <dbReference type="ARBA" id="ARBA00022692"/>
    </source>
</evidence>
<evidence type="ECO:0000259" key="8">
    <source>
        <dbReference type="PROSITE" id="PS50928"/>
    </source>
</evidence>
<accession>A0A5K8AIA5</accession>
<keyword evidence="6 7" id="KW-0472">Membrane</keyword>
<proteinExistence type="inferred from homology"/>
<dbReference type="RefSeq" id="WP_155313004.1">
    <property type="nucleotide sequence ID" value="NZ_AP021879.1"/>
</dbReference>
<dbReference type="GO" id="GO:0005886">
    <property type="term" value="C:plasma membrane"/>
    <property type="evidence" value="ECO:0007669"/>
    <property type="project" value="UniProtKB-SubCell"/>
</dbReference>
<dbReference type="AlphaFoldDB" id="A0A5K8AIA5"/>
<feature type="domain" description="ABC transmembrane type-1" evidence="8">
    <location>
        <begin position="90"/>
        <end position="279"/>
    </location>
</feature>
<evidence type="ECO:0000256" key="2">
    <source>
        <dbReference type="ARBA" id="ARBA00022448"/>
    </source>
</evidence>
<name>A0A5K8AIA5_9BACT</name>
<evidence type="ECO:0000256" key="7">
    <source>
        <dbReference type="RuleBase" id="RU363032"/>
    </source>
</evidence>
<dbReference type="PROSITE" id="PS50928">
    <property type="entry name" value="ABC_TM1"/>
    <property type="match status" value="1"/>
</dbReference>
<dbReference type="Pfam" id="PF12911">
    <property type="entry name" value="OppC_N"/>
    <property type="match status" value="1"/>
</dbReference>
<evidence type="ECO:0000256" key="6">
    <source>
        <dbReference type="ARBA" id="ARBA00023136"/>
    </source>
</evidence>
<dbReference type="InterPro" id="IPR035906">
    <property type="entry name" value="MetI-like_sf"/>
</dbReference>
<dbReference type="PANTHER" id="PTHR43386:SF1">
    <property type="entry name" value="D,D-DIPEPTIDE TRANSPORT SYSTEM PERMEASE PROTEIN DDPC-RELATED"/>
    <property type="match status" value="1"/>
</dbReference>
<evidence type="ECO:0000313" key="10">
    <source>
        <dbReference type="Proteomes" id="UP000422108"/>
    </source>
</evidence>
<keyword evidence="10" id="KW-1185">Reference proteome</keyword>
<dbReference type="Gene3D" id="1.10.3720.10">
    <property type="entry name" value="MetI-like"/>
    <property type="match status" value="1"/>
</dbReference>
<evidence type="ECO:0000256" key="1">
    <source>
        <dbReference type="ARBA" id="ARBA00004651"/>
    </source>
</evidence>
<feature type="transmembrane region" description="Helical" evidence="7">
    <location>
        <begin position="29"/>
        <end position="55"/>
    </location>
</feature>
<dbReference type="PANTHER" id="PTHR43386">
    <property type="entry name" value="OLIGOPEPTIDE TRANSPORT SYSTEM PERMEASE PROTEIN APPC"/>
    <property type="match status" value="1"/>
</dbReference>
<dbReference type="GO" id="GO:0055085">
    <property type="term" value="P:transmembrane transport"/>
    <property type="evidence" value="ECO:0007669"/>
    <property type="project" value="InterPro"/>
</dbReference>
<dbReference type="InterPro" id="IPR050366">
    <property type="entry name" value="BP-dependent_transpt_permease"/>
</dbReference>
<keyword evidence="3" id="KW-1003">Cell membrane</keyword>
<dbReference type="Proteomes" id="UP000422108">
    <property type="component" value="Chromosome"/>
</dbReference>
<reference evidence="9 10" key="1">
    <citation type="submission" date="2019-11" db="EMBL/GenBank/DDBJ databases">
        <title>Comparative genomics of hydrocarbon-degrading Desulfosarcina strains.</title>
        <authorList>
            <person name="Watanabe M."/>
            <person name="Kojima H."/>
            <person name="Fukui M."/>
        </authorList>
    </citation>
    <scope>NUCLEOTIDE SEQUENCE [LARGE SCALE GENOMIC DNA]</scope>
    <source>
        <strain evidence="10">oXyS1</strain>
    </source>
</reference>
<feature type="transmembrane region" description="Helical" evidence="7">
    <location>
        <begin position="252"/>
        <end position="279"/>
    </location>
</feature>
<dbReference type="CDD" id="cd06261">
    <property type="entry name" value="TM_PBP2"/>
    <property type="match status" value="1"/>
</dbReference>
<feature type="transmembrane region" description="Helical" evidence="7">
    <location>
        <begin position="94"/>
        <end position="119"/>
    </location>
</feature>
<dbReference type="InterPro" id="IPR000515">
    <property type="entry name" value="MetI-like"/>
</dbReference>
<dbReference type="Pfam" id="PF00528">
    <property type="entry name" value="BPD_transp_1"/>
    <property type="match status" value="1"/>
</dbReference>
<keyword evidence="4 7" id="KW-0812">Transmembrane</keyword>
<feature type="transmembrane region" description="Helical" evidence="7">
    <location>
        <begin position="207"/>
        <end position="232"/>
    </location>
</feature>
<evidence type="ECO:0000256" key="5">
    <source>
        <dbReference type="ARBA" id="ARBA00022989"/>
    </source>
</evidence>